<dbReference type="AlphaFoldDB" id="A0A193SEG1"/>
<evidence type="ECO:0000313" key="1">
    <source>
        <dbReference type="EMBL" id="CZQ24927.1"/>
    </source>
</evidence>
<dbReference type="PANTHER" id="PTHR12631">
    <property type="entry name" value="ALPHA-L-IDURONIDASE"/>
    <property type="match status" value="1"/>
</dbReference>
<accession>A0A193SEG1</accession>
<keyword evidence="1" id="KW-0378">Hydrolase</keyword>
<dbReference type="PANTHER" id="PTHR12631:SF10">
    <property type="entry name" value="BETA-XYLOSIDASE-LIKE PROTEIN-RELATED"/>
    <property type="match status" value="1"/>
</dbReference>
<proteinExistence type="predicted"/>
<protein>
    <submittedName>
        <fullName evidence="1">Glycosylhydrolase</fullName>
    </submittedName>
</protein>
<dbReference type="SUPFAM" id="SSF51445">
    <property type="entry name" value="(Trans)glycosidases"/>
    <property type="match status" value="1"/>
</dbReference>
<dbReference type="InterPro" id="IPR017853">
    <property type="entry name" value="GH"/>
</dbReference>
<dbReference type="InterPro" id="IPR051923">
    <property type="entry name" value="Glycosyl_Hydrolase_39"/>
</dbReference>
<dbReference type="GO" id="GO:0004553">
    <property type="term" value="F:hydrolase activity, hydrolyzing O-glycosyl compounds"/>
    <property type="evidence" value="ECO:0007669"/>
    <property type="project" value="TreeGrafter"/>
</dbReference>
<reference evidence="1" key="2">
    <citation type="submission" date="2016-06" db="EMBL/GenBank/DDBJ databases">
        <title>Towards a vaccine: An investigation of Klebsiella pneumoniae surface antigens.</title>
        <authorList>
            <person name="Follador R."/>
            <person name="Heinz E."/>
            <person name="Wyres K.L."/>
            <person name="Ellington M.J."/>
            <person name="Kowarik M."/>
            <person name="Holt K.E."/>
            <person name="Thomson N.R."/>
        </authorList>
    </citation>
    <scope>NUCLEOTIDE SEQUENCE</scope>
    <source>
        <strain evidence="1">214</strain>
    </source>
</reference>
<gene>
    <name evidence="1" type="primary">wcuC</name>
</gene>
<dbReference type="RefSeq" id="WP_140414992.1">
    <property type="nucleotide sequence ID" value="NZ_CABHHU010000003.1"/>
</dbReference>
<reference evidence="1" key="1">
    <citation type="submission" date="2016-02" db="EMBL/GenBank/DDBJ databases">
        <authorList>
            <person name="Wen L."/>
            <person name="He K."/>
            <person name="Yang H."/>
        </authorList>
    </citation>
    <scope>NUCLEOTIDE SEQUENCE</scope>
    <source>
        <strain evidence="1">214</strain>
    </source>
</reference>
<dbReference type="Gene3D" id="3.20.20.80">
    <property type="entry name" value="Glycosidases"/>
    <property type="match status" value="1"/>
</dbReference>
<name>A0A193SEG1_KLEPN</name>
<organism evidence="1">
    <name type="scientific">Klebsiella pneumoniae</name>
    <dbReference type="NCBI Taxonomy" id="573"/>
    <lineage>
        <taxon>Bacteria</taxon>
        <taxon>Pseudomonadati</taxon>
        <taxon>Pseudomonadota</taxon>
        <taxon>Gammaproteobacteria</taxon>
        <taxon>Enterobacterales</taxon>
        <taxon>Enterobacteriaceae</taxon>
        <taxon>Klebsiella/Raoultella group</taxon>
        <taxon>Klebsiella</taxon>
        <taxon>Klebsiella pneumoniae complex</taxon>
    </lineage>
</organism>
<sequence>MSKFSLCFKIHALFFVILLPISSWAYVLGIGGHPEGFRGSDEKYVSLLKQYNISSLRTDYLWHEVEITKGEYNPANIKTESVINLSFKKGISALLILGYGNDLYGAGKPKTKDEIIAYSKYASWTAEHFKGRGYIYEIWNEWPHRTNKDSSPTNIDSAMSYIALVKSASSAIKNVDPTAKVIAGGFNPIDGLEKEWGQYLVKYGILNYVDGLSIHPYAYSSKRLALPSTNLSIVRNFHDMLISTNKGLREIPLYITEIGYPTYRGKPEFTEDDVESYAIEYFKVASSMPFIKGIWWYDLKDDGNDKNNKEHNFGILKNDLTRKKVADVFTNSKLLMK</sequence>
<dbReference type="EMBL" id="LT174579">
    <property type="protein sequence ID" value="CZQ24927.1"/>
    <property type="molecule type" value="Genomic_DNA"/>
</dbReference>